<proteinExistence type="predicted"/>
<protein>
    <submittedName>
        <fullName evidence="2 3">Uncharacterized protein</fullName>
    </submittedName>
</protein>
<reference evidence="3" key="2">
    <citation type="submission" date="2021-02" db="UniProtKB">
        <authorList>
            <consortium name="EnsemblMetazoa"/>
        </authorList>
    </citation>
    <scope>IDENTIFICATION</scope>
    <source>
        <strain evidence="3">JHB</strain>
    </source>
</reference>
<reference evidence="2" key="1">
    <citation type="submission" date="2007-03" db="EMBL/GenBank/DDBJ databases">
        <title>Annotation of Culex pipiens quinquefasciatus.</title>
        <authorList>
            <consortium name="The Broad Institute Genome Sequencing Platform"/>
            <person name="Atkinson P.W."/>
            <person name="Hemingway J."/>
            <person name="Christensen B.M."/>
            <person name="Higgs S."/>
            <person name="Kodira C."/>
            <person name="Hannick L."/>
            <person name="Megy K."/>
            <person name="O'Leary S."/>
            <person name="Pearson M."/>
            <person name="Haas B.J."/>
            <person name="Mauceli E."/>
            <person name="Wortman J.R."/>
            <person name="Lee N.H."/>
            <person name="Guigo R."/>
            <person name="Stanke M."/>
            <person name="Alvarado L."/>
            <person name="Amedeo P."/>
            <person name="Antoine C.H."/>
            <person name="Arensburger P."/>
            <person name="Bidwell S.L."/>
            <person name="Crawford M."/>
            <person name="Camaro F."/>
            <person name="Devon K."/>
            <person name="Engels R."/>
            <person name="Hammond M."/>
            <person name="Howarth C."/>
            <person name="Koehrsen M."/>
            <person name="Lawson D."/>
            <person name="Montgomery P."/>
            <person name="Nene V."/>
            <person name="Nusbaum C."/>
            <person name="Puiu D."/>
            <person name="Romero-Severson J."/>
            <person name="Severson D.W."/>
            <person name="Shumway M."/>
            <person name="Sisk P."/>
            <person name="Stolte C."/>
            <person name="Zeng Q."/>
            <person name="Eisenstadt E."/>
            <person name="Fraser-Liggett C."/>
            <person name="Strausberg R."/>
            <person name="Galagan J."/>
            <person name="Birren B."/>
            <person name="Collins F.H."/>
        </authorList>
    </citation>
    <scope>NUCLEOTIDE SEQUENCE [LARGE SCALE GENOMIC DNA]</scope>
    <source>
        <strain evidence="2">JHB</strain>
    </source>
</reference>
<dbReference type="InParanoid" id="B0W1C1"/>
<dbReference type="EnsemblMetazoa" id="CPIJ000882-RA">
    <property type="protein sequence ID" value="CPIJ000882-PA"/>
    <property type="gene ID" value="CPIJ000882"/>
</dbReference>
<dbReference type="OrthoDB" id="7763973at2759"/>
<evidence type="ECO:0000313" key="4">
    <source>
        <dbReference type="Proteomes" id="UP000002320"/>
    </source>
</evidence>
<gene>
    <name evidence="3" type="primary">6031798</name>
    <name evidence="2" type="ORF">CpipJ_CPIJ000882</name>
</gene>
<evidence type="ECO:0000256" key="1">
    <source>
        <dbReference type="SAM" id="MobiDB-lite"/>
    </source>
</evidence>
<dbReference type="VEuPathDB" id="VectorBase:CPIJ000882"/>
<dbReference type="EMBL" id="DS231821">
    <property type="protein sequence ID" value="EDS44991.1"/>
    <property type="molecule type" value="Genomic_DNA"/>
</dbReference>
<sequence>MSAVRKNPLVVDFSVLPERPKLEVVQRFVEKGLGIVSSDLRSIQLHNIRHCVLIEMVDPAAAIKIASENHLKYAFKTHPAIRIPVYVDDNTVDVRVHDLPLDLPNIKITEAMQQYGEVLTIRDEVWRNFFAGVPNGVRVLKMKLSKPVPSIDCHVSSLWKKATRFQELHRSSNKNNPEKPTTTNSTNSSVCPNCFAFSRSNRDNGNDGFTTVEKKGKAKRPLDSEKKQPEEKRTCLDDDQVAPPNDHRDNNGQPTGPPKTPMRRLFKAAAK</sequence>
<feature type="region of interest" description="Disordered" evidence="1">
    <location>
        <begin position="167"/>
        <end position="271"/>
    </location>
</feature>
<dbReference type="Proteomes" id="UP000002320">
    <property type="component" value="Unassembled WGS sequence"/>
</dbReference>
<dbReference type="HOGENOM" id="CLU_1027641_0_0_1"/>
<dbReference type="KEGG" id="cqu:CpipJ_CPIJ000882"/>
<keyword evidence="4" id="KW-1185">Reference proteome</keyword>
<feature type="compositionally biased region" description="Low complexity" evidence="1">
    <location>
        <begin position="173"/>
        <end position="189"/>
    </location>
</feature>
<evidence type="ECO:0000313" key="3">
    <source>
        <dbReference type="EnsemblMetazoa" id="CPIJ000882-PA"/>
    </source>
</evidence>
<organism>
    <name type="scientific">Culex quinquefasciatus</name>
    <name type="common">Southern house mosquito</name>
    <name type="synonym">Culex pungens</name>
    <dbReference type="NCBI Taxonomy" id="7176"/>
    <lineage>
        <taxon>Eukaryota</taxon>
        <taxon>Metazoa</taxon>
        <taxon>Ecdysozoa</taxon>
        <taxon>Arthropoda</taxon>
        <taxon>Hexapoda</taxon>
        <taxon>Insecta</taxon>
        <taxon>Pterygota</taxon>
        <taxon>Neoptera</taxon>
        <taxon>Endopterygota</taxon>
        <taxon>Diptera</taxon>
        <taxon>Nematocera</taxon>
        <taxon>Culicoidea</taxon>
        <taxon>Culicidae</taxon>
        <taxon>Culicinae</taxon>
        <taxon>Culicini</taxon>
        <taxon>Culex</taxon>
        <taxon>Culex</taxon>
    </lineage>
</organism>
<name>B0W1C1_CULQU</name>
<feature type="compositionally biased region" description="Basic and acidic residues" evidence="1">
    <location>
        <begin position="212"/>
        <end position="236"/>
    </location>
</feature>
<feature type="compositionally biased region" description="Basic residues" evidence="1">
    <location>
        <begin position="261"/>
        <end position="271"/>
    </location>
</feature>
<dbReference type="AlphaFoldDB" id="B0W1C1"/>
<dbReference type="VEuPathDB" id="VectorBase:CQUJHB013565"/>
<accession>B0W1C1</accession>
<evidence type="ECO:0000313" key="2">
    <source>
        <dbReference type="EMBL" id="EDS44991.1"/>
    </source>
</evidence>